<feature type="domain" description="SH3b" evidence="4">
    <location>
        <begin position="103"/>
        <end position="165"/>
    </location>
</feature>
<evidence type="ECO:0000259" key="4">
    <source>
        <dbReference type="PROSITE" id="PS51781"/>
    </source>
</evidence>
<dbReference type="Pfam" id="PF01520">
    <property type="entry name" value="Amidase_3"/>
    <property type="match status" value="1"/>
</dbReference>
<dbReference type="Pfam" id="PF08239">
    <property type="entry name" value="SH3_3"/>
    <property type="match status" value="5"/>
</dbReference>
<dbReference type="GO" id="GO:0008745">
    <property type="term" value="F:N-acetylmuramoyl-L-alanine amidase activity"/>
    <property type="evidence" value="ECO:0007669"/>
    <property type="project" value="InterPro"/>
</dbReference>
<dbReference type="InterPro" id="IPR052354">
    <property type="entry name" value="Cell_Wall_Dynamics_Protein"/>
</dbReference>
<evidence type="ECO:0000313" key="5">
    <source>
        <dbReference type="EMBL" id="TYS51322.1"/>
    </source>
</evidence>
<dbReference type="PANTHER" id="PTHR34408:SF1">
    <property type="entry name" value="GLYCOSYL HYDROLASE FAMILY 19 DOMAIN-CONTAINING PROTEIN HI_1415"/>
    <property type="match status" value="1"/>
</dbReference>
<dbReference type="RefSeq" id="WP_148973681.1">
    <property type="nucleotide sequence ID" value="NZ_JBNIKT010000013.1"/>
</dbReference>
<dbReference type="GO" id="GO:0009253">
    <property type="term" value="P:peptidoglycan catabolic process"/>
    <property type="evidence" value="ECO:0007669"/>
    <property type="project" value="InterPro"/>
</dbReference>
<dbReference type="PIRSF" id="PIRSF037846">
    <property type="entry name" value="Autolysin_YrvJ_prd"/>
    <property type="match status" value="1"/>
</dbReference>
<dbReference type="InterPro" id="IPR017293">
    <property type="entry name" value="N-acetylmuramoyl-L-ala_amidase"/>
</dbReference>
<dbReference type="AlphaFoldDB" id="A0A5D4RPA3"/>
<name>A0A5D4RPA3_9BACI</name>
<comment type="caution">
    <text evidence="5">The sequence shown here is derived from an EMBL/GenBank/DDBJ whole genome shotgun (WGS) entry which is preliminary data.</text>
</comment>
<dbReference type="CDD" id="cd02696">
    <property type="entry name" value="MurNAc-LAA"/>
    <property type="match status" value="1"/>
</dbReference>
<dbReference type="SMART" id="SM00646">
    <property type="entry name" value="Ami_3"/>
    <property type="match status" value="1"/>
</dbReference>
<dbReference type="EMBL" id="VTER01000002">
    <property type="protein sequence ID" value="TYS51322.1"/>
    <property type="molecule type" value="Genomic_DNA"/>
</dbReference>
<keyword evidence="1" id="KW-0378">Hydrolase</keyword>
<dbReference type="SMART" id="SM00287">
    <property type="entry name" value="SH3b"/>
    <property type="match status" value="5"/>
</dbReference>
<feature type="domain" description="SH3b" evidence="4">
    <location>
        <begin position="173"/>
        <end position="235"/>
    </location>
</feature>
<accession>A0A5D4RPA3</accession>
<protein>
    <submittedName>
        <fullName evidence="5">SH3 domain-containing protein</fullName>
    </submittedName>
</protein>
<dbReference type="PROSITE" id="PS51781">
    <property type="entry name" value="SH3B"/>
    <property type="match status" value="5"/>
</dbReference>
<feature type="signal peptide" evidence="3">
    <location>
        <begin position="1"/>
        <end position="22"/>
    </location>
</feature>
<dbReference type="InterPro" id="IPR003646">
    <property type="entry name" value="SH3-like_bac-type"/>
</dbReference>
<feature type="domain" description="SH3b" evidence="4">
    <location>
        <begin position="31"/>
        <end position="93"/>
    </location>
</feature>
<evidence type="ECO:0000313" key="6">
    <source>
        <dbReference type="Proteomes" id="UP000322139"/>
    </source>
</evidence>
<dbReference type="Gene3D" id="2.30.30.40">
    <property type="entry name" value="SH3 Domains"/>
    <property type="match status" value="5"/>
</dbReference>
<evidence type="ECO:0000256" key="2">
    <source>
        <dbReference type="ARBA" id="ARBA00023316"/>
    </source>
</evidence>
<dbReference type="Gene3D" id="3.40.630.40">
    <property type="entry name" value="Zn-dependent exopeptidases"/>
    <property type="match status" value="1"/>
</dbReference>
<reference evidence="5 6" key="1">
    <citation type="submission" date="2019-08" db="EMBL/GenBank/DDBJ databases">
        <title>Bacillus genomes from the desert of Cuatro Cienegas, Coahuila.</title>
        <authorList>
            <person name="Olmedo-Alvarez G."/>
        </authorList>
    </citation>
    <scope>NUCLEOTIDE SEQUENCE [LARGE SCALE GENOMIC DNA]</scope>
    <source>
        <strain evidence="5 6">CH446_14T</strain>
    </source>
</reference>
<evidence type="ECO:0000256" key="3">
    <source>
        <dbReference type="SAM" id="SignalP"/>
    </source>
</evidence>
<evidence type="ECO:0000256" key="1">
    <source>
        <dbReference type="ARBA" id="ARBA00022801"/>
    </source>
</evidence>
<dbReference type="PANTHER" id="PTHR34408">
    <property type="entry name" value="FAMILY PROTEIN, PUTATIVE-RELATED"/>
    <property type="match status" value="1"/>
</dbReference>
<feature type="chain" id="PRO_5039546601" evidence="3">
    <location>
        <begin position="23"/>
        <end position="581"/>
    </location>
</feature>
<dbReference type="Proteomes" id="UP000322139">
    <property type="component" value="Unassembled WGS sequence"/>
</dbReference>
<dbReference type="SUPFAM" id="SSF53187">
    <property type="entry name" value="Zn-dependent exopeptidases"/>
    <property type="match status" value="1"/>
</dbReference>
<sequence>MLKSSKILVFLCFILLAGGVWRPSDSTAASGGTARIADSGVNIRSGPGLSYSIVKQAAKGDRYPILQESGDWLQVSLAGGSKGWVAGWLTVKEGGKNQSASVSSGGTVTADGLRVRSNPGTDASVIAVLNKGQQAGIVEKQGNWVRITGSFGNGWVSADFITEGSSKTKAAAAAEGTVTGDSLNVRSAPGTQGTVLGKLQSGDRVSIVSDNGSWTEIIFRGNHAWVSSEFISSSKSLSQSPSAGSSAKPSGRLTGTVTAQTLNLRDTSSLNGKVLGSVSKGETYSIIEEVNNWAKIEYKPGSFGWIAAWYLDKSEVSSANGSKPAKGSTITILHNGTNIRKDASTGSSVLQLAKAGESFEVLGREKDWYKISLDGKAGYVAGWIVSLSGSSSQIEKPGAELHLQGKTIVLDPGHGGRDNGTTGARGTQEKTVTIKTAQLLYSKLKAAGANVILTRSTDTYVPLSSRVGSASYHNADAFISLHYDSINDKSVRGMTVYYYHGFQKALAESVHSSLAAQTKLKDRGVRAGDYFVIRENNKNAILLELGYLSNPAEEMLVTSPQYQEAAAAGIYQGLARYFKRN</sequence>
<feature type="domain" description="SH3b" evidence="4">
    <location>
        <begin position="325"/>
        <end position="388"/>
    </location>
</feature>
<keyword evidence="3" id="KW-0732">Signal</keyword>
<dbReference type="GO" id="GO:0071555">
    <property type="term" value="P:cell wall organization"/>
    <property type="evidence" value="ECO:0007669"/>
    <property type="project" value="UniProtKB-KW"/>
</dbReference>
<organism evidence="5 6">
    <name type="scientific">Bacillus infantis</name>
    <dbReference type="NCBI Taxonomy" id="324767"/>
    <lineage>
        <taxon>Bacteria</taxon>
        <taxon>Bacillati</taxon>
        <taxon>Bacillota</taxon>
        <taxon>Bacilli</taxon>
        <taxon>Bacillales</taxon>
        <taxon>Bacillaceae</taxon>
        <taxon>Bacillus</taxon>
    </lineage>
</organism>
<keyword evidence="2" id="KW-0961">Cell wall biogenesis/degradation</keyword>
<gene>
    <name evidence="5" type="ORF">FZD51_04645</name>
</gene>
<proteinExistence type="predicted"/>
<feature type="domain" description="SH3b" evidence="4">
    <location>
        <begin position="252"/>
        <end position="315"/>
    </location>
</feature>
<dbReference type="InterPro" id="IPR002508">
    <property type="entry name" value="MurNAc-LAA_cat"/>
</dbReference>